<dbReference type="Proteomes" id="UP000665026">
    <property type="component" value="Chromosome"/>
</dbReference>
<dbReference type="PANTHER" id="PTHR30528:SF0">
    <property type="entry name" value="CYTOPLASMIC PROTEIN"/>
    <property type="match status" value="1"/>
</dbReference>
<protein>
    <submittedName>
        <fullName evidence="1">YcaQ family DNA glycosylase</fullName>
    </submittedName>
</protein>
<dbReference type="EMBL" id="CP060010">
    <property type="protein sequence ID" value="QTN34460.1"/>
    <property type="molecule type" value="Genomic_DNA"/>
</dbReference>
<dbReference type="RefSeq" id="WP_209355153.1">
    <property type="nucleotide sequence ID" value="NZ_CP060010.1"/>
</dbReference>
<organism evidence="1 2">
    <name type="scientific">Cognatishimia activa</name>
    <dbReference type="NCBI Taxonomy" id="1715691"/>
    <lineage>
        <taxon>Bacteria</taxon>
        <taxon>Pseudomonadati</taxon>
        <taxon>Pseudomonadota</taxon>
        <taxon>Alphaproteobacteria</taxon>
        <taxon>Rhodobacterales</taxon>
        <taxon>Paracoccaceae</taxon>
        <taxon>Cognatishimia</taxon>
    </lineage>
</organism>
<dbReference type="KEGG" id="cact:HZ995_07985"/>
<sequence length="390" mass="45526">MQAASRITNKQARWLWLASQGLSDTPTGPLDVYRMIEQLGFVQLDTIQTVSRAHHHILWSRNQNYREKMLNPLLAKDRLIFEHFTHDASVIPMKALPAWRRQFRRMEKKANHWYTEVAGTDLMRDIKARITEEGALSTHAFDTKNDRPKEMWARPPHKRALDYMWLTGELATCFRKDFTKFYNLPERVFPEELRTREMSEDAELDWLLNEAIDHIAVGTAGEIQRFWDASTSVETKDWLCKANLIPVEIENADKTITQAYGAPDIEARLANLTAPSSRLRIVNPFDPVTRDRARLDRLFGFDYRIEMFVPAAKRKWGYYVYPILEGDRFVGRIEVKATRAKSELTVFNFWPEPGVKWPTARQNKLHAELDRLGRFVGCKQVTWETPFSLA</sequence>
<dbReference type="InterPro" id="IPR009351">
    <property type="entry name" value="AlkZ-like"/>
</dbReference>
<accession>A0A975ELY4</accession>
<evidence type="ECO:0000313" key="1">
    <source>
        <dbReference type="EMBL" id="QTN34460.1"/>
    </source>
</evidence>
<proteinExistence type="predicted"/>
<name>A0A975ELY4_9RHOB</name>
<dbReference type="AlphaFoldDB" id="A0A975ELY4"/>
<gene>
    <name evidence="1" type="ORF">HZ995_07985</name>
</gene>
<reference evidence="1" key="1">
    <citation type="submission" date="2020-07" db="EMBL/GenBank/DDBJ databases">
        <title>Genome sequences of bacteria associated with the marine, planktonic diatom Thalassiosira profunda strain ECT2AJA-044.</title>
        <authorList>
            <person name="Gargas C.B."/>
            <person name="Roberts W.R."/>
            <person name="Alverson A.J."/>
        </authorList>
    </citation>
    <scope>NUCLEOTIDE SEQUENCE</scope>
    <source>
        <strain evidence="1">ECT2AJA-044</strain>
    </source>
</reference>
<dbReference type="Pfam" id="PF06224">
    <property type="entry name" value="AlkZ-like"/>
    <property type="match status" value="1"/>
</dbReference>
<dbReference type="PANTHER" id="PTHR30528">
    <property type="entry name" value="CYTOPLASMIC PROTEIN"/>
    <property type="match status" value="1"/>
</dbReference>
<evidence type="ECO:0000313" key="2">
    <source>
        <dbReference type="Proteomes" id="UP000665026"/>
    </source>
</evidence>